<dbReference type="EMBL" id="MU970176">
    <property type="protein sequence ID" value="KAK9319578.1"/>
    <property type="molecule type" value="Genomic_DNA"/>
</dbReference>
<protein>
    <submittedName>
        <fullName evidence="1">Uncharacterized protein</fullName>
    </submittedName>
</protein>
<reference evidence="2" key="1">
    <citation type="journal article" date="2024" name="Front. Bioeng. Biotechnol.">
        <title>Genome-scale model development and genomic sequencing of the oleaginous clade Lipomyces.</title>
        <authorList>
            <person name="Czajka J.J."/>
            <person name="Han Y."/>
            <person name="Kim J."/>
            <person name="Mondo S.J."/>
            <person name="Hofstad B.A."/>
            <person name="Robles A."/>
            <person name="Haridas S."/>
            <person name="Riley R."/>
            <person name="LaButti K."/>
            <person name="Pangilinan J."/>
            <person name="Andreopoulos W."/>
            <person name="Lipzen A."/>
            <person name="Yan J."/>
            <person name="Wang M."/>
            <person name="Ng V."/>
            <person name="Grigoriev I.V."/>
            <person name="Spatafora J.W."/>
            <person name="Magnuson J.K."/>
            <person name="Baker S.E."/>
            <person name="Pomraning K.R."/>
        </authorList>
    </citation>
    <scope>NUCLEOTIDE SEQUENCE [LARGE SCALE GENOMIC DNA]</scope>
    <source>
        <strain evidence="2">CBS 10300</strain>
    </source>
</reference>
<evidence type="ECO:0000313" key="2">
    <source>
        <dbReference type="Proteomes" id="UP001489719"/>
    </source>
</evidence>
<comment type="caution">
    <text evidence="1">The sequence shown here is derived from an EMBL/GenBank/DDBJ whole genome shotgun (WGS) entry which is preliminary data.</text>
</comment>
<organism evidence="1 2">
    <name type="scientific">Lipomyces orientalis</name>
    <dbReference type="NCBI Taxonomy" id="1233043"/>
    <lineage>
        <taxon>Eukaryota</taxon>
        <taxon>Fungi</taxon>
        <taxon>Dikarya</taxon>
        <taxon>Ascomycota</taxon>
        <taxon>Saccharomycotina</taxon>
        <taxon>Lipomycetes</taxon>
        <taxon>Lipomycetales</taxon>
        <taxon>Lipomycetaceae</taxon>
        <taxon>Lipomyces</taxon>
    </lineage>
</organism>
<accession>A0ACC3TEN2</accession>
<dbReference type="Proteomes" id="UP001489719">
    <property type="component" value="Unassembled WGS sequence"/>
</dbReference>
<proteinExistence type="predicted"/>
<gene>
    <name evidence="1" type="ORF">V1517DRAFT_348948</name>
</gene>
<name>A0ACC3TEN2_9ASCO</name>
<sequence>MSTSKPTFNPRPAWSEPFCITPESRVRYLRTLLLDKSQEYQHKNILFLIYLYETGQLRELRPGTVTWIFDGTIVDDMPKEIPKGSAVWAESIGLQLMQTTQTPQPLAVQMPQSASYGLQGIFAKFRLPAVYGGQANIILDVSIANDTGSDRQTIFATDLAFLDYNPYTYTGRLGPIFMSTASGGIYRKQIFIEMQISRADGTAVSPWFAEIAVITPAQPGVPQYRLSGNAMRNFLYFATSPGNTTLYVAEKKNGIISQLPVI</sequence>
<evidence type="ECO:0000313" key="1">
    <source>
        <dbReference type="EMBL" id="KAK9319578.1"/>
    </source>
</evidence>
<keyword evidence="2" id="KW-1185">Reference proteome</keyword>